<dbReference type="InterPro" id="IPR028082">
    <property type="entry name" value="Peripla_BP_I"/>
</dbReference>
<sequence>MLLGAVWYAAPATAQAPAGSIKIGLLYDHTGPFAEGGSLNCWRGAKMIIDYVNEHGGVAGRYKIIQVDGDSQSKGDIALNEAERLLNVEKVDVLAGIYSSAHAVPLAERVDREQKLLWITTAISSKVFDGRNLQYVFRPQPTGNQVGRLSVQYIADYAQEKFGKLAKDLRLAIIYEDGPYGTDVATGNEVKAGELGLNVVLKEAYSAQAPDLSSLVTKLRAARPDVLFHTGYNPDIVLFLRQAKEGGLRVRAYLGHGAGHSQLDKLKETIGAGEVEGFHTVDPAPAQHLDPKGLRPGVWAMTEEMVRRYRKEYGQGEIAPHVSMGFNNLWILLNDVLPRAIQKYGGWSPDAIAKAAREADIPDGGTMMGYGVKFYPPGHRFAGQNERAFPVVDQVIHGEFQIVYPKYLTQVKPAVLLPRSSPLAAQ</sequence>
<dbReference type="AlphaFoldDB" id="A0A537J751"/>
<reference evidence="4 5" key="1">
    <citation type="journal article" date="2019" name="Nat. Microbiol.">
        <title>Mediterranean grassland soil C-N compound turnover is dependent on rainfall and depth, and is mediated by genomically divergent microorganisms.</title>
        <authorList>
            <person name="Diamond S."/>
            <person name="Andeer P.F."/>
            <person name="Li Z."/>
            <person name="Crits-Christoph A."/>
            <person name="Burstein D."/>
            <person name="Anantharaman K."/>
            <person name="Lane K.R."/>
            <person name="Thomas B.C."/>
            <person name="Pan C."/>
            <person name="Northen T.R."/>
            <person name="Banfield J.F."/>
        </authorList>
    </citation>
    <scope>NUCLEOTIDE SEQUENCE [LARGE SCALE GENOMIC DNA]</scope>
    <source>
        <strain evidence="4">NP_7</strain>
    </source>
</reference>
<dbReference type="CDD" id="cd06340">
    <property type="entry name" value="PBP1_ABC_ligand_binding-like"/>
    <property type="match status" value="1"/>
</dbReference>
<dbReference type="Proteomes" id="UP000320048">
    <property type="component" value="Unassembled WGS sequence"/>
</dbReference>
<evidence type="ECO:0000256" key="1">
    <source>
        <dbReference type="ARBA" id="ARBA00010062"/>
    </source>
</evidence>
<dbReference type="Gene3D" id="3.40.50.2300">
    <property type="match status" value="2"/>
</dbReference>
<evidence type="ECO:0000259" key="3">
    <source>
        <dbReference type="Pfam" id="PF13458"/>
    </source>
</evidence>
<dbReference type="PANTHER" id="PTHR47151:SF2">
    <property type="entry name" value="AMINO ACID BINDING PROTEIN"/>
    <property type="match status" value="1"/>
</dbReference>
<dbReference type="Pfam" id="PF13458">
    <property type="entry name" value="Peripla_BP_6"/>
    <property type="match status" value="1"/>
</dbReference>
<organism evidence="4 5">
    <name type="scientific">Candidatus Segetimicrobium genomatis</name>
    <dbReference type="NCBI Taxonomy" id="2569760"/>
    <lineage>
        <taxon>Bacteria</taxon>
        <taxon>Bacillati</taxon>
        <taxon>Candidatus Sysuimicrobiota</taxon>
        <taxon>Candidatus Sysuimicrobiia</taxon>
        <taxon>Candidatus Sysuimicrobiales</taxon>
        <taxon>Candidatus Segetimicrobiaceae</taxon>
        <taxon>Candidatus Segetimicrobium</taxon>
    </lineage>
</organism>
<dbReference type="GO" id="GO:0005524">
    <property type="term" value="F:ATP binding"/>
    <property type="evidence" value="ECO:0007669"/>
    <property type="project" value="UniProtKB-KW"/>
</dbReference>
<dbReference type="EMBL" id="VBAO01000295">
    <property type="protein sequence ID" value="TMI79313.1"/>
    <property type="molecule type" value="Genomic_DNA"/>
</dbReference>
<feature type="domain" description="Leucine-binding protein" evidence="3">
    <location>
        <begin position="20"/>
        <end position="381"/>
    </location>
</feature>
<evidence type="ECO:0000313" key="5">
    <source>
        <dbReference type="Proteomes" id="UP000320048"/>
    </source>
</evidence>
<keyword evidence="2" id="KW-0732">Signal</keyword>
<dbReference type="SUPFAM" id="SSF53822">
    <property type="entry name" value="Periplasmic binding protein-like I"/>
    <property type="match status" value="1"/>
</dbReference>
<protein>
    <submittedName>
        <fullName evidence="4">ABC transporter ATP-binding protein</fullName>
    </submittedName>
</protein>
<dbReference type="PANTHER" id="PTHR47151">
    <property type="entry name" value="LEU/ILE/VAL-BINDING ABC TRANSPORTER SUBUNIT"/>
    <property type="match status" value="1"/>
</dbReference>
<keyword evidence="4" id="KW-0547">Nucleotide-binding</keyword>
<evidence type="ECO:0000256" key="2">
    <source>
        <dbReference type="ARBA" id="ARBA00022729"/>
    </source>
</evidence>
<keyword evidence="4" id="KW-0067">ATP-binding</keyword>
<comment type="similarity">
    <text evidence="1">Belongs to the leucine-binding protein family.</text>
</comment>
<name>A0A537J751_9BACT</name>
<proteinExistence type="inferred from homology"/>
<evidence type="ECO:0000313" key="4">
    <source>
        <dbReference type="EMBL" id="TMI79313.1"/>
    </source>
</evidence>
<dbReference type="InterPro" id="IPR028081">
    <property type="entry name" value="Leu-bd"/>
</dbReference>
<comment type="caution">
    <text evidence="4">The sequence shown here is derived from an EMBL/GenBank/DDBJ whole genome shotgun (WGS) entry which is preliminary data.</text>
</comment>
<accession>A0A537J751</accession>
<gene>
    <name evidence="4" type="ORF">E6H04_10780</name>
</gene>